<feature type="region of interest" description="Disordered" evidence="1">
    <location>
        <begin position="136"/>
        <end position="195"/>
    </location>
</feature>
<dbReference type="EMBL" id="CAJNDS010002611">
    <property type="protein sequence ID" value="CAE7544558.1"/>
    <property type="molecule type" value="Genomic_DNA"/>
</dbReference>
<dbReference type="AlphaFoldDB" id="A0A812TZD8"/>
<sequence>MGQQAAKSFAPCVVRGKGNGPEGDQQQLTVCIQRVERLLSDTETLKRECDAHFRRAGLDAHGAMRRVELRRLLWTFAHSLGSTELTWEAIEAFAVTGTLEASVPVVTEDEFYRCVTKTVHLVAAELRRKLQEAEAKLHPTPQRPPMQVHRESSATPKTPSRHSTPWAALAELSGSDAESPVSSQASHGSQVEEKLAGATAQEHLVVQDVIEQKSFFRPAPWEFEGQSAPDQCLQTHQDTPGVNGMTVLVLSNEGSFDPHSLLVKGGMLVLSSPVAEARTGLGMFAASDGSNSFDLSLLETIVCGAAVAHTPAAAMIPGVVWKTPESTARTVVLFFAAETALCLWFQEVHHCTLCCEALRNEARAYGTEPLCDGLHA</sequence>
<gene>
    <name evidence="2" type="ORF">SNAT2548_LOCUS30549</name>
</gene>
<dbReference type="Proteomes" id="UP000604046">
    <property type="component" value="Unassembled WGS sequence"/>
</dbReference>
<organism evidence="2 3">
    <name type="scientific">Symbiodinium natans</name>
    <dbReference type="NCBI Taxonomy" id="878477"/>
    <lineage>
        <taxon>Eukaryota</taxon>
        <taxon>Sar</taxon>
        <taxon>Alveolata</taxon>
        <taxon>Dinophyceae</taxon>
        <taxon>Suessiales</taxon>
        <taxon>Symbiodiniaceae</taxon>
        <taxon>Symbiodinium</taxon>
    </lineage>
</organism>
<comment type="caution">
    <text evidence="2">The sequence shown here is derived from an EMBL/GenBank/DDBJ whole genome shotgun (WGS) entry which is preliminary data.</text>
</comment>
<evidence type="ECO:0000313" key="2">
    <source>
        <dbReference type="EMBL" id="CAE7544558.1"/>
    </source>
</evidence>
<feature type="compositionally biased region" description="Polar residues" evidence="1">
    <location>
        <begin position="180"/>
        <end position="189"/>
    </location>
</feature>
<keyword evidence="3" id="KW-1185">Reference proteome</keyword>
<dbReference type="OrthoDB" id="430350at2759"/>
<protein>
    <recommendedName>
        <fullName evidence="4">EF-hand domain-containing protein</fullName>
    </recommendedName>
</protein>
<reference evidence="2" key="1">
    <citation type="submission" date="2021-02" db="EMBL/GenBank/DDBJ databases">
        <authorList>
            <person name="Dougan E. K."/>
            <person name="Rhodes N."/>
            <person name="Thang M."/>
            <person name="Chan C."/>
        </authorList>
    </citation>
    <scope>NUCLEOTIDE SEQUENCE</scope>
</reference>
<accession>A0A812TZD8</accession>
<evidence type="ECO:0000313" key="3">
    <source>
        <dbReference type="Proteomes" id="UP000604046"/>
    </source>
</evidence>
<evidence type="ECO:0000256" key="1">
    <source>
        <dbReference type="SAM" id="MobiDB-lite"/>
    </source>
</evidence>
<feature type="compositionally biased region" description="Polar residues" evidence="1">
    <location>
        <begin position="153"/>
        <end position="163"/>
    </location>
</feature>
<name>A0A812TZD8_9DINO</name>
<evidence type="ECO:0008006" key="4">
    <source>
        <dbReference type="Google" id="ProtNLM"/>
    </source>
</evidence>
<proteinExistence type="predicted"/>